<reference evidence="2 3" key="1">
    <citation type="journal article" date="2013" name="Curr. Biol.">
        <title>The Genome of the Foraminiferan Reticulomyxa filosa.</title>
        <authorList>
            <person name="Glockner G."/>
            <person name="Hulsmann N."/>
            <person name="Schleicher M."/>
            <person name="Noegel A.A."/>
            <person name="Eichinger L."/>
            <person name="Gallinger C."/>
            <person name="Pawlowski J."/>
            <person name="Sierra R."/>
            <person name="Euteneuer U."/>
            <person name="Pillet L."/>
            <person name="Moustafa A."/>
            <person name="Platzer M."/>
            <person name="Groth M."/>
            <person name="Szafranski K."/>
            <person name="Schliwa M."/>
        </authorList>
    </citation>
    <scope>NUCLEOTIDE SEQUENCE [LARGE SCALE GENOMIC DNA]</scope>
</reference>
<name>X6PBU4_RETFI</name>
<dbReference type="InterPro" id="IPR016024">
    <property type="entry name" value="ARM-type_fold"/>
</dbReference>
<protein>
    <submittedName>
        <fullName evidence="2">Uncharacterized protein</fullName>
    </submittedName>
</protein>
<evidence type="ECO:0000313" key="3">
    <source>
        <dbReference type="Proteomes" id="UP000023152"/>
    </source>
</evidence>
<sequence length="366" mass="42373">MHGSGYSDMALHDEMIEFFWGLLPEESNAAQLFRSHVAIVEPQHALVLPTQPSSASLLGCLSPVSTALKNCRRWTQDKDRAIDTNHGLSHERDDDRDEHDSLDSYVLDLPMEYDVDNEETFQNWSATDLLGYVLDPDPSAENLSLRKQHMKWIVLHLQRHYQAVSKIKCIDPQMQIQTQPLNILPLFTRQESQQLLEFCVCTLQSNKSSLHRNALRIMQWLAYSSPIDLFHSVIESIWHGLACCFRDIVPVETQELAMDLITQICKNIVDSDALQMVVFAYHTIIYLIATSWAFFLFHFLVSSTFAYMYISKFKREALRSLVYLAILVESTDFLSKHKRIHHIANVMMNHSHFKNWITSQQKLFSL</sequence>
<dbReference type="AlphaFoldDB" id="X6PBU4"/>
<keyword evidence="3" id="KW-1185">Reference proteome</keyword>
<evidence type="ECO:0000313" key="2">
    <source>
        <dbReference type="EMBL" id="ETO35529.1"/>
    </source>
</evidence>
<keyword evidence="1" id="KW-0472">Membrane</keyword>
<gene>
    <name evidence="2" type="ORF">RFI_01535</name>
</gene>
<dbReference type="EMBL" id="ASPP01001532">
    <property type="protein sequence ID" value="ETO35529.1"/>
    <property type="molecule type" value="Genomic_DNA"/>
</dbReference>
<proteinExistence type="predicted"/>
<dbReference type="Proteomes" id="UP000023152">
    <property type="component" value="Unassembled WGS sequence"/>
</dbReference>
<feature type="transmembrane region" description="Helical" evidence="1">
    <location>
        <begin position="284"/>
        <end position="310"/>
    </location>
</feature>
<evidence type="ECO:0000256" key="1">
    <source>
        <dbReference type="SAM" id="Phobius"/>
    </source>
</evidence>
<keyword evidence="1" id="KW-0812">Transmembrane</keyword>
<organism evidence="2 3">
    <name type="scientific">Reticulomyxa filosa</name>
    <dbReference type="NCBI Taxonomy" id="46433"/>
    <lineage>
        <taxon>Eukaryota</taxon>
        <taxon>Sar</taxon>
        <taxon>Rhizaria</taxon>
        <taxon>Retaria</taxon>
        <taxon>Foraminifera</taxon>
        <taxon>Monothalamids</taxon>
        <taxon>Reticulomyxidae</taxon>
        <taxon>Reticulomyxa</taxon>
    </lineage>
</organism>
<comment type="caution">
    <text evidence="2">The sequence shown here is derived from an EMBL/GenBank/DDBJ whole genome shotgun (WGS) entry which is preliminary data.</text>
</comment>
<accession>X6PBU4</accession>
<dbReference type="SUPFAM" id="SSF48371">
    <property type="entry name" value="ARM repeat"/>
    <property type="match status" value="1"/>
</dbReference>
<keyword evidence="1" id="KW-1133">Transmembrane helix</keyword>